<dbReference type="EMBL" id="JBHSLV010000032">
    <property type="protein sequence ID" value="MFC5394764.1"/>
    <property type="molecule type" value="Genomic_DNA"/>
</dbReference>
<sequence>MRWLDRLLGKGEAAPADIGDAMAEATAAVERGDHAAALAIWGPLAHAGVARAQNNVGACFAEGLGVERDPALALSWLTLAAESGDPVGQRNLATLYFKGEGIAQDNGEAMRLYRLAAEQNDAPAQDMLSWMLLETGLEADRPEALRWAQSAAEAGVASSMTRLGMIHHDALGVERDAGLAAQWWRRGSEAGDPDAMAMLGAATLLGQGVDKDPARALALLLEAESNGSLLAAPFVKAARAAVAPAEA</sequence>
<dbReference type="Gene3D" id="1.25.40.10">
    <property type="entry name" value="Tetratricopeptide repeat domain"/>
    <property type="match status" value="1"/>
</dbReference>
<keyword evidence="2" id="KW-1185">Reference proteome</keyword>
<protein>
    <submittedName>
        <fullName evidence="1">Tetratricopeptide repeat protein</fullName>
    </submittedName>
</protein>
<evidence type="ECO:0000313" key="2">
    <source>
        <dbReference type="Proteomes" id="UP001596104"/>
    </source>
</evidence>
<organism evidence="1 2">
    <name type="scientific">Bosea vestrisii</name>
    <dbReference type="NCBI Taxonomy" id="151416"/>
    <lineage>
        <taxon>Bacteria</taxon>
        <taxon>Pseudomonadati</taxon>
        <taxon>Pseudomonadota</taxon>
        <taxon>Alphaproteobacteria</taxon>
        <taxon>Hyphomicrobiales</taxon>
        <taxon>Boseaceae</taxon>
        <taxon>Bosea</taxon>
    </lineage>
</organism>
<comment type="caution">
    <text evidence="1">The sequence shown here is derived from an EMBL/GenBank/DDBJ whole genome shotgun (WGS) entry which is preliminary data.</text>
</comment>
<dbReference type="InterPro" id="IPR006597">
    <property type="entry name" value="Sel1-like"/>
</dbReference>
<proteinExistence type="predicted"/>
<dbReference type="InterPro" id="IPR052945">
    <property type="entry name" value="Mitotic_Regulator"/>
</dbReference>
<dbReference type="PANTHER" id="PTHR43628">
    <property type="entry name" value="ACTIVATOR OF C KINASE PROTEIN 1-RELATED"/>
    <property type="match status" value="1"/>
</dbReference>
<dbReference type="RefSeq" id="WP_377010272.1">
    <property type="nucleotide sequence ID" value="NZ_JBHSLV010000032.1"/>
</dbReference>
<dbReference type="InterPro" id="IPR011990">
    <property type="entry name" value="TPR-like_helical_dom_sf"/>
</dbReference>
<dbReference type="SUPFAM" id="SSF81901">
    <property type="entry name" value="HCP-like"/>
    <property type="match status" value="1"/>
</dbReference>
<name>A0ABW0HFN7_9HYPH</name>
<dbReference type="PANTHER" id="PTHR43628:SF1">
    <property type="entry name" value="CHITIN SYNTHASE REGULATORY FACTOR 2-RELATED"/>
    <property type="match status" value="1"/>
</dbReference>
<evidence type="ECO:0000313" key="1">
    <source>
        <dbReference type="EMBL" id="MFC5394764.1"/>
    </source>
</evidence>
<dbReference type="Proteomes" id="UP001596104">
    <property type="component" value="Unassembled WGS sequence"/>
</dbReference>
<accession>A0ABW0HFN7</accession>
<reference evidence="2" key="1">
    <citation type="journal article" date="2019" name="Int. J. Syst. Evol. Microbiol.">
        <title>The Global Catalogue of Microorganisms (GCM) 10K type strain sequencing project: providing services to taxonomists for standard genome sequencing and annotation.</title>
        <authorList>
            <consortium name="The Broad Institute Genomics Platform"/>
            <consortium name="The Broad Institute Genome Sequencing Center for Infectious Disease"/>
            <person name="Wu L."/>
            <person name="Ma J."/>
        </authorList>
    </citation>
    <scope>NUCLEOTIDE SEQUENCE [LARGE SCALE GENOMIC DNA]</scope>
    <source>
        <strain evidence="2">CGMCC 1.16326</strain>
    </source>
</reference>
<gene>
    <name evidence="1" type="ORF">ACFPPC_19180</name>
</gene>
<dbReference type="SMART" id="SM00671">
    <property type="entry name" value="SEL1"/>
    <property type="match status" value="5"/>
</dbReference>
<dbReference type="Pfam" id="PF08238">
    <property type="entry name" value="Sel1"/>
    <property type="match status" value="5"/>
</dbReference>